<proteinExistence type="inferred from homology"/>
<evidence type="ECO:0000313" key="9">
    <source>
        <dbReference type="Proteomes" id="UP000242699"/>
    </source>
</evidence>
<keyword evidence="4 6" id="KW-0808">Transferase</keyword>
<evidence type="ECO:0000259" key="7">
    <source>
        <dbReference type="Pfam" id="PF00155"/>
    </source>
</evidence>
<dbReference type="GO" id="GO:0030170">
    <property type="term" value="F:pyridoxal phosphate binding"/>
    <property type="evidence" value="ECO:0007669"/>
    <property type="project" value="InterPro"/>
</dbReference>
<gene>
    <name evidence="6 8" type="primary">hisC</name>
    <name evidence="8" type="ORF">C7B43_05100</name>
</gene>
<comment type="pathway">
    <text evidence="6">Amino-acid biosynthesis; L-histidine biosynthesis; L-histidine from 5-phospho-alpha-D-ribose 1-diphosphate: step 7/9.</text>
</comment>
<evidence type="ECO:0000256" key="1">
    <source>
        <dbReference type="ARBA" id="ARBA00001933"/>
    </source>
</evidence>
<keyword evidence="3 6" id="KW-0032">Aminotransferase</keyword>
<dbReference type="GO" id="GO:0000105">
    <property type="term" value="P:L-histidine biosynthetic process"/>
    <property type="evidence" value="ECO:0007669"/>
    <property type="project" value="UniProtKB-UniRule"/>
</dbReference>
<evidence type="ECO:0000313" key="8">
    <source>
        <dbReference type="EMBL" id="PSR30668.1"/>
    </source>
</evidence>
<organism evidence="8 9">
    <name type="scientific">Sulfobacillus benefaciens</name>
    <dbReference type="NCBI Taxonomy" id="453960"/>
    <lineage>
        <taxon>Bacteria</taxon>
        <taxon>Bacillati</taxon>
        <taxon>Bacillota</taxon>
        <taxon>Clostridia</taxon>
        <taxon>Eubacteriales</taxon>
        <taxon>Clostridiales Family XVII. Incertae Sedis</taxon>
        <taxon>Sulfobacillus</taxon>
    </lineage>
</organism>
<comment type="cofactor">
    <cofactor evidence="1 6">
        <name>pyridoxal 5'-phosphate</name>
        <dbReference type="ChEBI" id="CHEBI:597326"/>
    </cofactor>
</comment>
<dbReference type="CDD" id="cd00609">
    <property type="entry name" value="AAT_like"/>
    <property type="match status" value="1"/>
</dbReference>
<evidence type="ECO:0000256" key="4">
    <source>
        <dbReference type="ARBA" id="ARBA00022679"/>
    </source>
</evidence>
<comment type="subunit">
    <text evidence="2 6">Homodimer.</text>
</comment>
<dbReference type="Gene3D" id="3.90.1150.10">
    <property type="entry name" value="Aspartate Aminotransferase, domain 1"/>
    <property type="match status" value="1"/>
</dbReference>
<dbReference type="PANTHER" id="PTHR43643:SF3">
    <property type="entry name" value="HISTIDINOL-PHOSPHATE AMINOTRANSFERASE"/>
    <property type="match status" value="1"/>
</dbReference>
<keyword evidence="6" id="KW-0368">Histidine biosynthesis</keyword>
<dbReference type="InterPro" id="IPR005861">
    <property type="entry name" value="HisP_aminotrans"/>
</dbReference>
<keyword evidence="5 6" id="KW-0663">Pyridoxal phosphate</keyword>
<dbReference type="InterPro" id="IPR004839">
    <property type="entry name" value="Aminotransferase_I/II_large"/>
</dbReference>
<dbReference type="SUPFAM" id="SSF53383">
    <property type="entry name" value="PLP-dependent transferases"/>
    <property type="match status" value="1"/>
</dbReference>
<reference evidence="8 9" key="1">
    <citation type="journal article" date="2014" name="BMC Genomics">
        <title>Comparison of environmental and isolate Sulfobacillus genomes reveals diverse carbon, sulfur, nitrogen, and hydrogen metabolisms.</title>
        <authorList>
            <person name="Justice N.B."/>
            <person name="Norman A."/>
            <person name="Brown C.T."/>
            <person name="Singh A."/>
            <person name="Thomas B.C."/>
            <person name="Banfield J.F."/>
        </authorList>
    </citation>
    <scope>NUCLEOTIDE SEQUENCE [LARGE SCALE GENOMIC DNA]</scope>
    <source>
        <strain evidence="8">AMDSBA1</strain>
    </source>
</reference>
<dbReference type="InterPro" id="IPR015421">
    <property type="entry name" value="PyrdxlP-dep_Trfase_major"/>
</dbReference>
<dbReference type="InterPro" id="IPR015424">
    <property type="entry name" value="PyrdxlP-dep_Trfase"/>
</dbReference>
<comment type="catalytic activity">
    <reaction evidence="6">
        <text>L-histidinol phosphate + 2-oxoglutarate = 3-(imidazol-4-yl)-2-oxopropyl phosphate + L-glutamate</text>
        <dbReference type="Rhea" id="RHEA:23744"/>
        <dbReference type="ChEBI" id="CHEBI:16810"/>
        <dbReference type="ChEBI" id="CHEBI:29985"/>
        <dbReference type="ChEBI" id="CHEBI:57766"/>
        <dbReference type="ChEBI" id="CHEBI:57980"/>
        <dbReference type="EC" id="2.6.1.9"/>
    </reaction>
</comment>
<comment type="similarity">
    <text evidence="6">Belongs to the class-II pyridoxal-phosphate-dependent aminotransferase family. Histidinol-phosphate aminotransferase subfamily.</text>
</comment>
<evidence type="ECO:0000256" key="3">
    <source>
        <dbReference type="ARBA" id="ARBA00022576"/>
    </source>
</evidence>
<dbReference type="InterPro" id="IPR050106">
    <property type="entry name" value="HistidinolP_aminotransfase"/>
</dbReference>
<dbReference type="EC" id="2.6.1.9" evidence="6"/>
<dbReference type="AlphaFoldDB" id="A0A2T2X894"/>
<dbReference type="Proteomes" id="UP000242699">
    <property type="component" value="Unassembled WGS sequence"/>
</dbReference>
<evidence type="ECO:0000256" key="2">
    <source>
        <dbReference type="ARBA" id="ARBA00011738"/>
    </source>
</evidence>
<dbReference type="HAMAP" id="MF_01023">
    <property type="entry name" value="HisC_aminotrans_2"/>
    <property type="match status" value="1"/>
</dbReference>
<accession>A0A2T2X894</accession>
<feature type="domain" description="Aminotransferase class I/classII large" evidence="7">
    <location>
        <begin position="35"/>
        <end position="348"/>
    </location>
</feature>
<protein>
    <recommendedName>
        <fullName evidence="6">Histidinol-phosphate aminotransferase</fullName>
        <ecNumber evidence="6">2.6.1.9</ecNumber>
    </recommendedName>
    <alternativeName>
        <fullName evidence="6">Imidazole acetol-phosphate transaminase</fullName>
    </alternativeName>
</protein>
<name>A0A2T2X894_9FIRM</name>
<comment type="caution">
    <text evidence="8">The sequence shown here is derived from an EMBL/GenBank/DDBJ whole genome shotgun (WGS) entry which is preliminary data.</text>
</comment>
<dbReference type="GO" id="GO:0004400">
    <property type="term" value="F:histidinol-phosphate transaminase activity"/>
    <property type="evidence" value="ECO:0007669"/>
    <property type="project" value="UniProtKB-UniRule"/>
</dbReference>
<dbReference type="UniPathway" id="UPA00031">
    <property type="reaction ID" value="UER00012"/>
</dbReference>
<dbReference type="NCBIfam" id="TIGR01141">
    <property type="entry name" value="hisC"/>
    <property type="match status" value="1"/>
</dbReference>
<evidence type="ECO:0000256" key="6">
    <source>
        <dbReference type="HAMAP-Rule" id="MF_01023"/>
    </source>
</evidence>
<dbReference type="Gene3D" id="3.40.640.10">
    <property type="entry name" value="Type I PLP-dependent aspartate aminotransferase-like (Major domain)"/>
    <property type="match status" value="1"/>
</dbReference>
<sequence>MVCHVIAPKSSLKSLTPYVPGRSLESVYQEKGIHAIKLASNESLWGPSPRAIESAKQSLDQLATYPEAHFAPLYELLGSLHGFSADHIIAGNGADELLQVIALTYASPGDEVIYPVPSFSAYRHGTLLTGANPVEVGLNSEGAPNLQEVQAKITPKTRLIFLCSPNNPTGGILHQEEWQSFLRTLPESVLVVVDQAYYEFVEDPSYAELTQDILADRPVIMVRTLSKIYGLAALRIGWAAGPVSLISVLRTMRPPFSVSRTASAAAEAALLDQHYIARVREATLEAREYMMSEFRRRGYRFWPSQANFVTIELESEAQAVAEKLEAEGYVTRPAANFGLPRHLRVTVAPIPVLEGFFRALDHISGMTR</sequence>
<evidence type="ECO:0000256" key="5">
    <source>
        <dbReference type="ARBA" id="ARBA00022898"/>
    </source>
</evidence>
<dbReference type="InterPro" id="IPR015422">
    <property type="entry name" value="PyrdxlP-dep_Trfase_small"/>
</dbReference>
<feature type="modified residue" description="N6-(pyridoxal phosphate)lysine" evidence="6">
    <location>
        <position position="227"/>
    </location>
</feature>
<dbReference type="PANTHER" id="PTHR43643">
    <property type="entry name" value="HISTIDINOL-PHOSPHATE AMINOTRANSFERASE 2"/>
    <property type="match status" value="1"/>
</dbReference>
<dbReference type="EMBL" id="PXYT01000008">
    <property type="protein sequence ID" value="PSR30668.1"/>
    <property type="molecule type" value="Genomic_DNA"/>
</dbReference>
<dbReference type="Pfam" id="PF00155">
    <property type="entry name" value="Aminotran_1_2"/>
    <property type="match status" value="1"/>
</dbReference>
<keyword evidence="6" id="KW-0028">Amino-acid biosynthesis</keyword>